<accession>A0ABQ7EPS5</accession>
<feature type="region of interest" description="Disordered" evidence="1">
    <location>
        <begin position="161"/>
        <end position="195"/>
    </location>
</feature>
<sequence>MSVKHEFIKVGQKNINGFTKFHVARKNRTTYVITKLRCAPVNMAVESHSKQIHVKDFCTTFHLTNLISKWKRLKMNQMMKTGAVSDPRSRLKWDIFLSIQRDRNHSFTDRLYEALIKAHVRVRNGDVGRKDQKLGVNEMDQVKKTSIKQVWKPKEIVITKPITESKPTQEAKPEQRSSPLLQDKSREDAIRTEKTSWMIDTSNRYDALTQEEMMTPV</sequence>
<feature type="compositionally biased region" description="Basic and acidic residues" evidence="1">
    <location>
        <begin position="183"/>
        <end position="194"/>
    </location>
</feature>
<organism evidence="2 3">
    <name type="scientific">Brassica cretica</name>
    <name type="common">Mustard</name>
    <dbReference type="NCBI Taxonomy" id="69181"/>
    <lineage>
        <taxon>Eukaryota</taxon>
        <taxon>Viridiplantae</taxon>
        <taxon>Streptophyta</taxon>
        <taxon>Embryophyta</taxon>
        <taxon>Tracheophyta</taxon>
        <taxon>Spermatophyta</taxon>
        <taxon>Magnoliopsida</taxon>
        <taxon>eudicotyledons</taxon>
        <taxon>Gunneridae</taxon>
        <taxon>Pentapetalae</taxon>
        <taxon>rosids</taxon>
        <taxon>malvids</taxon>
        <taxon>Brassicales</taxon>
        <taxon>Brassicaceae</taxon>
        <taxon>Brassiceae</taxon>
        <taxon>Brassica</taxon>
    </lineage>
</organism>
<evidence type="ECO:0000313" key="3">
    <source>
        <dbReference type="Proteomes" id="UP000266723"/>
    </source>
</evidence>
<proteinExistence type="predicted"/>
<evidence type="ECO:0000313" key="2">
    <source>
        <dbReference type="EMBL" id="KAF3604834.1"/>
    </source>
</evidence>
<evidence type="ECO:0000256" key="1">
    <source>
        <dbReference type="SAM" id="MobiDB-lite"/>
    </source>
</evidence>
<protein>
    <submittedName>
        <fullName evidence="2">Uncharacterized protein</fullName>
    </submittedName>
</protein>
<comment type="caution">
    <text evidence="2">The sequence shown here is derived from an EMBL/GenBank/DDBJ whole genome shotgun (WGS) entry which is preliminary data.</text>
</comment>
<name>A0ABQ7EPS5_BRACR</name>
<keyword evidence="3" id="KW-1185">Reference proteome</keyword>
<gene>
    <name evidence="2" type="ORF">DY000_02046401</name>
</gene>
<reference evidence="2 3" key="1">
    <citation type="journal article" date="2020" name="BMC Genomics">
        <title>Intraspecific diversification of the crop wild relative Brassica cretica Lam. using demographic model selection.</title>
        <authorList>
            <person name="Kioukis A."/>
            <person name="Michalopoulou V.A."/>
            <person name="Briers L."/>
            <person name="Pirintsos S."/>
            <person name="Studholme D.J."/>
            <person name="Pavlidis P."/>
            <person name="Sarris P.F."/>
        </authorList>
    </citation>
    <scope>NUCLEOTIDE SEQUENCE [LARGE SCALE GENOMIC DNA]</scope>
    <source>
        <strain evidence="3">cv. PFS-1207/04</strain>
    </source>
</reference>
<dbReference type="EMBL" id="QGKV02000297">
    <property type="protein sequence ID" value="KAF3604834.1"/>
    <property type="molecule type" value="Genomic_DNA"/>
</dbReference>
<dbReference type="Proteomes" id="UP000266723">
    <property type="component" value="Unassembled WGS sequence"/>
</dbReference>